<proteinExistence type="predicted"/>
<evidence type="ECO:0000256" key="2">
    <source>
        <dbReference type="ARBA" id="ARBA00022475"/>
    </source>
</evidence>
<evidence type="ECO:0000256" key="6">
    <source>
        <dbReference type="SAM" id="Phobius"/>
    </source>
</evidence>
<keyword evidence="4 6" id="KW-1133">Transmembrane helix</keyword>
<dbReference type="EMBL" id="AORV01000035">
    <property type="protein sequence ID" value="EMS71659.1"/>
    <property type="molecule type" value="Genomic_DNA"/>
</dbReference>
<keyword evidence="5 6" id="KW-0472">Membrane</keyword>
<dbReference type="STRING" id="1195236.CTER_2510"/>
<organism evidence="7 8">
    <name type="scientific">Ruminiclostridium cellobioparum subsp. termitidis CT1112</name>
    <dbReference type="NCBI Taxonomy" id="1195236"/>
    <lineage>
        <taxon>Bacteria</taxon>
        <taxon>Bacillati</taxon>
        <taxon>Bacillota</taxon>
        <taxon>Clostridia</taxon>
        <taxon>Eubacteriales</taxon>
        <taxon>Oscillospiraceae</taxon>
        <taxon>Ruminiclostridium</taxon>
    </lineage>
</organism>
<evidence type="ECO:0000313" key="8">
    <source>
        <dbReference type="Proteomes" id="UP000014155"/>
    </source>
</evidence>
<dbReference type="AlphaFoldDB" id="S0FR46"/>
<comment type="subcellular location">
    <subcellularLocation>
        <location evidence="1">Cell membrane</location>
        <topology evidence="1">Single-pass membrane protein</topology>
    </subcellularLocation>
</comment>
<evidence type="ECO:0000256" key="4">
    <source>
        <dbReference type="ARBA" id="ARBA00022989"/>
    </source>
</evidence>
<dbReference type="PANTHER" id="PTHR39083">
    <property type="entry name" value="CYCLIC DI-GMP-BINDING PROTEIN"/>
    <property type="match status" value="1"/>
</dbReference>
<dbReference type="InterPro" id="IPR018513">
    <property type="entry name" value="Cell_synthase_bac"/>
</dbReference>
<dbReference type="eggNOG" id="ENOG502Z7S8">
    <property type="taxonomic scope" value="Bacteria"/>
</dbReference>
<name>S0FR46_RUMCE</name>
<comment type="caution">
    <text evidence="7">The sequence shown here is derived from an EMBL/GenBank/DDBJ whole genome shotgun (WGS) entry which is preliminary data.</text>
</comment>
<dbReference type="RefSeq" id="WP_004626023.1">
    <property type="nucleotide sequence ID" value="NZ_AORV01000035.1"/>
</dbReference>
<dbReference type="PANTHER" id="PTHR39083:SF1">
    <property type="entry name" value="CYCLIC DI-GMP-BINDING PROTEIN"/>
    <property type="match status" value="1"/>
</dbReference>
<evidence type="ECO:0000256" key="3">
    <source>
        <dbReference type="ARBA" id="ARBA00022692"/>
    </source>
</evidence>
<keyword evidence="2" id="KW-1003">Cell membrane</keyword>
<feature type="transmembrane region" description="Helical" evidence="6">
    <location>
        <begin position="735"/>
        <end position="757"/>
    </location>
</feature>
<keyword evidence="3 6" id="KW-0812">Transmembrane</keyword>
<dbReference type="GO" id="GO:0006011">
    <property type="term" value="P:UDP-alpha-D-glucose metabolic process"/>
    <property type="evidence" value="ECO:0007669"/>
    <property type="project" value="InterPro"/>
</dbReference>
<dbReference type="Gene3D" id="2.60.120.260">
    <property type="entry name" value="Galactose-binding domain-like"/>
    <property type="match status" value="2"/>
</dbReference>
<keyword evidence="8" id="KW-1185">Reference proteome</keyword>
<sequence>MFMFVLKGRRSKFFRVSIFVLITIVFAAGGTARDVYAASAAKASIAEAAATDVSGRDNKDKVISSEDALLSSVGSMLENAGAPASTKPKLPKASLTADFTWDAPQILKGIYSSADLYFSLPKYWSTKYVCVKLEYRVSQLIKNIPCTLTFAINKQPFYSCQLTYKNNEKNFIYVLIPANLIKNDRESSTNTLTIFGYARLYNDQGCIDDESNANWITFSEASGVEVGYDLLAHQNRIDFYPYPFISSDNQSGADTAVTVADTAQNEEVAAAMMIMTGLGKNTKNNNNLEISSWQEAQSGGKSRHILVGLSKDMPAGLTKYIQPYRNQLKGQVMLLFVNDDRGNPLLLITSEDADCLAEAGYFLGDSERVSQESDNITFIRKGTAEIRKNARAQSDMKADRYNLQEMTGGGFEFIGPFRQEKTLFLPLPADYILSSASKVTVNFRYSKNLDFNRSMLTVYWGDIPVGSKKLALENADNDELTFFMPADVVGTKGSSMKFAFDLEIPDLFCTTRRDEMPWAYITKNTSIYLPPDNSTRLSFDSRPAPFQKGGSLNDVLLVLSDKPSAAELTLLGRTLSLYSAAADAYGSLTVKKAGEFNEQEANYNIITSGTPAGNSLISKINDKLYFKYNSSGSEFMTNDKLILTSDYARSIGTLQLLKSPYADGRALLVLTGPDPNALGRVMKLVSNEKMSWNLKNDFVLIDSKGNIKSYQFQNEELTETKPTLAKSIFENRSSLLFALAGTSVMVVLFLAMLLIILRMRHKKPNP</sequence>
<evidence type="ECO:0000256" key="1">
    <source>
        <dbReference type="ARBA" id="ARBA00004162"/>
    </source>
</evidence>
<protein>
    <submittedName>
        <fullName evidence="7">Bacterial cellulose synthase subunit</fullName>
    </submittedName>
</protein>
<accession>S0FR46</accession>
<evidence type="ECO:0000256" key="5">
    <source>
        <dbReference type="ARBA" id="ARBA00023136"/>
    </source>
</evidence>
<reference evidence="7 8" key="1">
    <citation type="journal article" date="2013" name="Genome Announc.">
        <title>Draft Genome Sequence of the Cellulolytic, Mesophilic, Anaerobic Bacterium Clostridium termitidis Strain CT1112 (DSM 5398).</title>
        <authorList>
            <person name="Lal S."/>
            <person name="Ramachandran U."/>
            <person name="Zhang X."/>
            <person name="Munir R."/>
            <person name="Sparling R."/>
            <person name="Levin D.B."/>
        </authorList>
    </citation>
    <scope>NUCLEOTIDE SEQUENCE [LARGE SCALE GENOMIC DNA]</scope>
    <source>
        <strain evidence="7 8">CT1112</strain>
    </source>
</reference>
<dbReference type="Pfam" id="PF03170">
    <property type="entry name" value="BcsB"/>
    <property type="match status" value="1"/>
</dbReference>
<dbReference type="PATRIC" id="fig|1195236.3.peg.2828"/>
<gene>
    <name evidence="7" type="ORF">CTER_2510</name>
</gene>
<dbReference type="GO" id="GO:0005886">
    <property type="term" value="C:plasma membrane"/>
    <property type="evidence" value="ECO:0007669"/>
    <property type="project" value="UniProtKB-SubCell"/>
</dbReference>
<dbReference type="Proteomes" id="UP000014155">
    <property type="component" value="Unassembled WGS sequence"/>
</dbReference>
<evidence type="ECO:0000313" key="7">
    <source>
        <dbReference type="EMBL" id="EMS71659.1"/>
    </source>
</evidence>